<feature type="region of interest" description="Disordered" evidence="1">
    <location>
        <begin position="474"/>
        <end position="494"/>
    </location>
</feature>
<reference evidence="2" key="1">
    <citation type="journal article" date="2020" name="Stud. Mycol.">
        <title>101 Dothideomycetes genomes: a test case for predicting lifestyles and emergence of pathogens.</title>
        <authorList>
            <person name="Haridas S."/>
            <person name="Albert R."/>
            <person name="Binder M."/>
            <person name="Bloem J."/>
            <person name="Labutti K."/>
            <person name="Salamov A."/>
            <person name="Andreopoulos B."/>
            <person name="Baker S."/>
            <person name="Barry K."/>
            <person name="Bills G."/>
            <person name="Bluhm B."/>
            <person name="Cannon C."/>
            <person name="Castanera R."/>
            <person name="Culley D."/>
            <person name="Daum C."/>
            <person name="Ezra D."/>
            <person name="Gonzalez J."/>
            <person name="Henrissat B."/>
            <person name="Kuo A."/>
            <person name="Liang C."/>
            <person name="Lipzen A."/>
            <person name="Lutzoni F."/>
            <person name="Magnuson J."/>
            <person name="Mondo S."/>
            <person name="Nolan M."/>
            <person name="Ohm R."/>
            <person name="Pangilinan J."/>
            <person name="Park H.-J."/>
            <person name="Ramirez L."/>
            <person name="Alfaro M."/>
            <person name="Sun H."/>
            <person name="Tritt A."/>
            <person name="Yoshinaga Y."/>
            <person name="Zwiers L.-H."/>
            <person name="Turgeon B."/>
            <person name="Goodwin S."/>
            <person name="Spatafora J."/>
            <person name="Crous P."/>
            <person name="Grigoriev I."/>
        </authorList>
    </citation>
    <scope>NUCLEOTIDE SEQUENCE</scope>
    <source>
        <strain evidence="2">HMLAC05119</strain>
    </source>
</reference>
<sequence>MAQHSQHGHDPSEASHRAAAPDETKCAHSDTLPPLYSLAQNDSHVTFNHAESQMALNKCSLRFAENVKAKFGDQSPETLAIYGVLDRFKHSKITKRETLSTICDILGHCNNLKHDLLEVLNHQDARWGPEDFDLPVPTEQHIPQFLQPVHEPQMRLPSISTLWNSSKQNCPSLSPELPNGLDNYQDFAQPGAHEHLIGPSDHDPWHATSLATFPSPIVPEQYENTVSIQDTSEGTGHAVDHPQWQAFECDTAMDPSRLESGIMPHQDYYSPLWDDLDYNHAWDEVGPGQLYEQPHEPFESSQFVAVPESIEARHADSLPGERRFGSGIPADPHQARLRHDTNAPPETTVRGDPDVGLDDDIAAEKPPSTRKRIREAPIAPSKQNEQEPRSFVHEGNESFSEDPTLKPRPDPLESHAKPSRKRSEVRGHYVHSLCGKSFASRSNVKKHHWGNKMDDPNTTTGCWFKHKKPSVSWNDHPSCRETLKPSPPKSYEARYTSGETKAPVVPAMIPSYHFSGFPALQSRPHIGADYINPTQTPQAPMHDAHDTLLSYHSHSLPRNPSSASFECLLTAVNLAAKIEEPRAKARNDSVVFTKLEAHALEAERTGQYEPAWHHAADHQNENVAHSQQHIHVSASTGFGSHGSAATEYPPMHHGNASHTGFQEYTFTQDTSLPDSGHRNLFSPTYNMDQTVRTLDAYPSPPQHQAVSSSPPPRPRKKRSGNRAMKAMKAMMAKHNSNQRDQ</sequence>
<dbReference type="EMBL" id="ML979146">
    <property type="protein sequence ID" value="KAF1911139.1"/>
    <property type="molecule type" value="Genomic_DNA"/>
</dbReference>
<organism evidence="2 3">
    <name type="scientific">Ampelomyces quisqualis</name>
    <name type="common">Powdery mildew agent</name>
    <dbReference type="NCBI Taxonomy" id="50730"/>
    <lineage>
        <taxon>Eukaryota</taxon>
        <taxon>Fungi</taxon>
        <taxon>Dikarya</taxon>
        <taxon>Ascomycota</taxon>
        <taxon>Pezizomycotina</taxon>
        <taxon>Dothideomycetes</taxon>
        <taxon>Pleosporomycetidae</taxon>
        <taxon>Pleosporales</taxon>
        <taxon>Pleosporineae</taxon>
        <taxon>Phaeosphaeriaceae</taxon>
        <taxon>Ampelomyces</taxon>
    </lineage>
</organism>
<feature type="compositionally biased region" description="Basic and acidic residues" evidence="1">
    <location>
        <begin position="7"/>
        <end position="26"/>
    </location>
</feature>
<gene>
    <name evidence="2" type="ORF">BDU57DRAFT_111508</name>
</gene>
<proteinExistence type="predicted"/>
<feature type="region of interest" description="Disordered" evidence="1">
    <location>
        <begin position="694"/>
        <end position="741"/>
    </location>
</feature>
<evidence type="ECO:0000313" key="3">
    <source>
        <dbReference type="Proteomes" id="UP000800096"/>
    </source>
</evidence>
<name>A0A6A5Q6I7_AMPQU</name>
<feature type="compositionally biased region" description="Basic and acidic residues" evidence="1">
    <location>
        <begin position="384"/>
        <end position="396"/>
    </location>
</feature>
<accession>A0A6A5Q6I7</accession>
<dbReference type="OrthoDB" id="3644322at2759"/>
<feature type="compositionally biased region" description="Low complexity" evidence="1">
    <location>
        <begin position="723"/>
        <end position="733"/>
    </location>
</feature>
<protein>
    <submittedName>
        <fullName evidence="2">Uncharacterized protein</fullName>
    </submittedName>
</protein>
<dbReference type="AlphaFoldDB" id="A0A6A5Q6I7"/>
<feature type="region of interest" description="Disordered" evidence="1">
    <location>
        <begin position="318"/>
        <end position="426"/>
    </location>
</feature>
<evidence type="ECO:0000256" key="1">
    <source>
        <dbReference type="SAM" id="MobiDB-lite"/>
    </source>
</evidence>
<keyword evidence="3" id="KW-1185">Reference proteome</keyword>
<feature type="region of interest" description="Disordered" evidence="1">
    <location>
        <begin position="1"/>
        <end position="26"/>
    </location>
</feature>
<evidence type="ECO:0000313" key="2">
    <source>
        <dbReference type="EMBL" id="KAF1911139.1"/>
    </source>
</evidence>
<feature type="compositionally biased region" description="Basic and acidic residues" evidence="1">
    <location>
        <begin position="403"/>
        <end position="426"/>
    </location>
</feature>
<dbReference type="Proteomes" id="UP000800096">
    <property type="component" value="Unassembled WGS sequence"/>
</dbReference>